<gene>
    <name evidence="2" type="ORF">MELLADRAFT_69687</name>
</gene>
<keyword evidence="3" id="KW-1185">Reference proteome</keyword>
<evidence type="ECO:0000256" key="1">
    <source>
        <dbReference type="SAM" id="MobiDB-lite"/>
    </source>
</evidence>
<feature type="region of interest" description="Disordered" evidence="1">
    <location>
        <begin position="33"/>
        <end position="56"/>
    </location>
</feature>
<sequence length="109" mass="12087">MFMENYVAFKGCIEILLGSAENISSQAESVQGAVDTFSHSHQDTSKNGSQAENYPSTMSDTVAFFDVMDTFSSKTSNEHTEDQDHQAHLSDSSESDSEMILKMLVPRLR</sequence>
<dbReference type="HOGENOM" id="CLU_2184552_0_0_1"/>
<feature type="region of interest" description="Disordered" evidence="1">
    <location>
        <begin position="73"/>
        <end position="109"/>
    </location>
</feature>
<proteinExistence type="predicted"/>
<feature type="compositionally biased region" description="Basic and acidic residues" evidence="1">
    <location>
        <begin position="76"/>
        <end position="88"/>
    </location>
</feature>
<dbReference type="EMBL" id="GL883193">
    <property type="protein sequence ID" value="EGF97912.1"/>
    <property type="molecule type" value="Genomic_DNA"/>
</dbReference>
<evidence type="ECO:0000313" key="3">
    <source>
        <dbReference type="Proteomes" id="UP000001072"/>
    </source>
</evidence>
<feature type="compositionally biased region" description="Polar residues" evidence="1">
    <location>
        <begin position="45"/>
        <end position="56"/>
    </location>
</feature>
<accession>F4SBR6</accession>
<reference evidence="3" key="1">
    <citation type="journal article" date="2011" name="Proc. Natl. Acad. Sci. U.S.A.">
        <title>Obligate biotrophy features unraveled by the genomic analysis of rust fungi.</title>
        <authorList>
            <person name="Duplessis S."/>
            <person name="Cuomo C.A."/>
            <person name="Lin Y.-C."/>
            <person name="Aerts A."/>
            <person name="Tisserant E."/>
            <person name="Veneault-Fourrey C."/>
            <person name="Joly D.L."/>
            <person name="Hacquard S."/>
            <person name="Amselem J."/>
            <person name="Cantarel B.L."/>
            <person name="Chiu R."/>
            <person name="Coutinho P.M."/>
            <person name="Feau N."/>
            <person name="Field M."/>
            <person name="Frey P."/>
            <person name="Gelhaye E."/>
            <person name="Goldberg J."/>
            <person name="Grabherr M.G."/>
            <person name="Kodira C.D."/>
            <person name="Kohler A."/>
            <person name="Kuees U."/>
            <person name="Lindquist E.A."/>
            <person name="Lucas S.M."/>
            <person name="Mago R."/>
            <person name="Mauceli E."/>
            <person name="Morin E."/>
            <person name="Murat C."/>
            <person name="Pangilinan J.L."/>
            <person name="Park R."/>
            <person name="Pearson M."/>
            <person name="Quesneville H."/>
            <person name="Rouhier N."/>
            <person name="Sakthikumar S."/>
            <person name="Salamov A.A."/>
            <person name="Schmutz J."/>
            <person name="Selles B."/>
            <person name="Shapiro H."/>
            <person name="Tanguay P."/>
            <person name="Tuskan G.A."/>
            <person name="Henrissat B."/>
            <person name="Van de Peer Y."/>
            <person name="Rouze P."/>
            <person name="Ellis J.G."/>
            <person name="Dodds P.N."/>
            <person name="Schein J.E."/>
            <person name="Zhong S."/>
            <person name="Hamelin R.C."/>
            <person name="Grigoriev I.V."/>
            <person name="Szabo L.J."/>
            <person name="Martin F."/>
        </authorList>
    </citation>
    <scope>NUCLEOTIDE SEQUENCE [LARGE SCALE GENOMIC DNA]</scope>
    <source>
        <strain evidence="3">98AG31 / pathotype 3-4-7</strain>
    </source>
</reference>
<organism evidence="3">
    <name type="scientific">Melampsora larici-populina (strain 98AG31 / pathotype 3-4-7)</name>
    <name type="common">Poplar leaf rust fungus</name>
    <dbReference type="NCBI Taxonomy" id="747676"/>
    <lineage>
        <taxon>Eukaryota</taxon>
        <taxon>Fungi</taxon>
        <taxon>Dikarya</taxon>
        <taxon>Basidiomycota</taxon>
        <taxon>Pucciniomycotina</taxon>
        <taxon>Pucciniomycetes</taxon>
        <taxon>Pucciniales</taxon>
        <taxon>Melampsoraceae</taxon>
        <taxon>Melampsora</taxon>
    </lineage>
</organism>
<dbReference type="RefSeq" id="XP_007418806.1">
    <property type="nucleotide sequence ID" value="XM_007418744.1"/>
</dbReference>
<dbReference type="VEuPathDB" id="FungiDB:MELLADRAFT_69687"/>
<protein>
    <submittedName>
        <fullName evidence="2">Uncharacterized protein</fullName>
    </submittedName>
</protein>
<evidence type="ECO:0000313" key="2">
    <source>
        <dbReference type="EMBL" id="EGF97912.1"/>
    </source>
</evidence>
<dbReference type="GeneID" id="18931292"/>
<name>F4SBR6_MELLP</name>
<dbReference type="Proteomes" id="UP000001072">
    <property type="component" value="Unassembled WGS sequence"/>
</dbReference>
<dbReference type="InParanoid" id="F4SBR6"/>
<dbReference type="AlphaFoldDB" id="F4SBR6"/>
<dbReference type="KEGG" id="mlr:MELLADRAFT_69687"/>